<dbReference type="InterPro" id="IPR036259">
    <property type="entry name" value="MFS_trans_sf"/>
</dbReference>
<feature type="transmembrane region" description="Helical" evidence="4">
    <location>
        <begin position="301"/>
        <end position="326"/>
    </location>
</feature>
<sequence length="496" mass="55191">MDDRNLTVESMSLDTSDNLEQTASKGNSWKSFFEILRRDKRYRRKFIKTCILCWSFVNYGITIGQFGPSLLDLTEITKTTVSQISGTITAAGIGYMLGAILTGIIGNRIHIDILCFLSCLGSSVTTFIIPWCSIFELMIVLNFLRGSMGGVLDTAGNTLLVELWGKQASSYMQTLHFSWAFGSIISPLFTAPFLSKLSAVVISNKTSSFHISNITCLQQIERHDSTSNASFCKWNNTVEIFNNTARFNDSSTTEFKLYIPYSIAAFLFMTASVCFLATYIQALCSKNRKTGKTKINLAKNSYIEFIIFNYDLCFSIFGALLATFSVTRLGWSKVDGSYITSVFSGSLCAGRFLSIAVIKFLGSSKILLIYSTILCIAVAGFLISSIFTFEVGLWLTTAVVGFFGSAIFPGILTWTEEEFVPMTRRVTSSIMVGSSIGWMTIPYVTGILMDTFSPMFFCYVSLGISMVVILIYSTAYLLSRQLKTYYKTRKNVTYVV</sequence>
<reference evidence="5 6" key="1">
    <citation type="submission" date="2022-12" db="EMBL/GenBank/DDBJ databases">
        <title>Chromosome-level genome of Tegillarca granosa.</title>
        <authorList>
            <person name="Kim J."/>
        </authorList>
    </citation>
    <scope>NUCLEOTIDE SEQUENCE [LARGE SCALE GENOMIC DNA]</scope>
    <source>
        <strain evidence="5">Teg-2019</strain>
        <tissue evidence="5">Adductor muscle</tissue>
    </source>
</reference>
<name>A0ABQ9F9V5_TEGGR</name>
<evidence type="ECO:0000256" key="3">
    <source>
        <dbReference type="ARBA" id="ARBA00023136"/>
    </source>
</evidence>
<feature type="transmembrane region" description="Helical" evidence="4">
    <location>
        <begin position="46"/>
        <end position="64"/>
    </location>
</feature>
<feature type="transmembrane region" description="Helical" evidence="4">
    <location>
        <begin position="258"/>
        <end position="280"/>
    </location>
</feature>
<keyword evidence="2 4" id="KW-1133">Transmembrane helix</keyword>
<keyword evidence="6" id="KW-1185">Reference proteome</keyword>
<dbReference type="PANTHER" id="PTHR23121">
    <property type="entry name" value="SODIUM-DEPENDENT GLUCOSE TRANSPORTER 1"/>
    <property type="match status" value="1"/>
</dbReference>
<keyword evidence="3 4" id="KW-0472">Membrane</keyword>
<dbReference type="EMBL" id="JARBDR010000342">
    <property type="protein sequence ID" value="KAJ8314120.1"/>
    <property type="molecule type" value="Genomic_DNA"/>
</dbReference>
<evidence type="ECO:0000256" key="2">
    <source>
        <dbReference type="ARBA" id="ARBA00022989"/>
    </source>
</evidence>
<gene>
    <name evidence="5" type="ORF">KUTeg_008681</name>
</gene>
<feature type="transmembrane region" description="Helical" evidence="4">
    <location>
        <begin position="426"/>
        <end position="448"/>
    </location>
</feature>
<feature type="transmembrane region" description="Helical" evidence="4">
    <location>
        <begin position="84"/>
        <end position="106"/>
    </location>
</feature>
<feature type="transmembrane region" description="Helical" evidence="4">
    <location>
        <begin position="338"/>
        <end position="360"/>
    </location>
</feature>
<feature type="transmembrane region" description="Helical" evidence="4">
    <location>
        <begin position="113"/>
        <end position="141"/>
    </location>
</feature>
<dbReference type="Pfam" id="PF07690">
    <property type="entry name" value="MFS_1"/>
    <property type="match status" value="2"/>
</dbReference>
<protein>
    <submittedName>
        <fullName evidence="5">Uncharacterized protein</fullName>
    </submittedName>
</protein>
<accession>A0ABQ9F9V5</accession>
<evidence type="ECO:0000313" key="6">
    <source>
        <dbReference type="Proteomes" id="UP001217089"/>
    </source>
</evidence>
<feature type="transmembrane region" description="Helical" evidence="4">
    <location>
        <begin position="393"/>
        <end position="414"/>
    </location>
</feature>
<dbReference type="Proteomes" id="UP001217089">
    <property type="component" value="Unassembled WGS sequence"/>
</dbReference>
<dbReference type="PANTHER" id="PTHR23121:SF9">
    <property type="entry name" value="SODIUM-DEPENDENT GLUCOSE TRANSPORTER 1"/>
    <property type="match status" value="1"/>
</dbReference>
<organism evidence="5 6">
    <name type="scientific">Tegillarca granosa</name>
    <name type="common">Malaysian cockle</name>
    <name type="synonym">Anadara granosa</name>
    <dbReference type="NCBI Taxonomy" id="220873"/>
    <lineage>
        <taxon>Eukaryota</taxon>
        <taxon>Metazoa</taxon>
        <taxon>Spiralia</taxon>
        <taxon>Lophotrochozoa</taxon>
        <taxon>Mollusca</taxon>
        <taxon>Bivalvia</taxon>
        <taxon>Autobranchia</taxon>
        <taxon>Pteriomorphia</taxon>
        <taxon>Arcoida</taxon>
        <taxon>Arcoidea</taxon>
        <taxon>Arcidae</taxon>
        <taxon>Tegillarca</taxon>
    </lineage>
</organism>
<evidence type="ECO:0000256" key="4">
    <source>
        <dbReference type="SAM" id="Phobius"/>
    </source>
</evidence>
<dbReference type="Gene3D" id="1.20.1250.20">
    <property type="entry name" value="MFS general substrate transporter like domains"/>
    <property type="match status" value="2"/>
</dbReference>
<feature type="transmembrane region" description="Helical" evidence="4">
    <location>
        <begin position="367"/>
        <end position="387"/>
    </location>
</feature>
<comment type="caution">
    <text evidence="5">The sequence shown here is derived from an EMBL/GenBank/DDBJ whole genome shotgun (WGS) entry which is preliminary data.</text>
</comment>
<keyword evidence="1 4" id="KW-0812">Transmembrane</keyword>
<feature type="transmembrane region" description="Helical" evidence="4">
    <location>
        <begin position="454"/>
        <end position="479"/>
    </location>
</feature>
<proteinExistence type="predicted"/>
<evidence type="ECO:0000313" key="5">
    <source>
        <dbReference type="EMBL" id="KAJ8314120.1"/>
    </source>
</evidence>
<dbReference type="InterPro" id="IPR011701">
    <property type="entry name" value="MFS"/>
</dbReference>
<evidence type="ECO:0000256" key="1">
    <source>
        <dbReference type="ARBA" id="ARBA00022692"/>
    </source>
</evidence>
<dbReference type="SUPFAM" id="SSF103473">
    <property type="entry name" value="MFS general substrate transporter"/>
    <property type="match status" value="1"/>
</dbReference>